<keyword evidence="1" id="KW-0472">Membrane</keyword>
<sequence>MEWMIMKNRIKDVWPFLIILASAILLIQLLYKPETRESIIFFPIDQNASFLSASTSLSLTQQKDQVVDWTVASELDTPAYLRQDVGLLFSNGKLKGVLNKWKPNTTSLYQKMKVEDDESNLLQAVAYHYAEIHEGEDTFKSAQTMSSEQLYIIDSSFSPLGSFKTPTTDVQAEWKKSLDRLVTKTVDTSWAKGMKELQINAGDYNALPLTELPAYSSRPYPGFTPAQWAKVTGNLWEGLYKNYAIGIKKEDGAILNPVDSTIPLILLKKDRKEVLVLIIDKKGEASLLRQAISY</sequence>
<reference evidence="3" key="1">
    <citation type="submission" date="2016-01" db="EMBL/GenBank/DDBJ databases">
        <title>Whole genome sequencing of Bhargavaea cecembensis T14.</title>
        <authorList>
            <person name="Hong K.W."/>
        </authorList>
    </citation>
    <scope>NUCLEOTIDE SEQUENCE [LARGE SCALE GENOMIC DNA]</scope>
    <source>
        <strain evidence="3">M19</strain>
    </source>
</reference>
<protein>
    <submittedName>
        <fullName evidence="2">Uncharacterized protein</fullName>
    </submittedName>
</protein>
<name>A0A165JAK6_9BACI</name>
<evidence type="ECO:0000313" key="3">
    <source>
        <dbReference type="Proteomes" id="UP000076510"/>
    </source>
</evidence>
<dbReference type="AlphaFoldDB" id="A0A165JAK6"/>
<accession>A0A165JAK6</accession>
<dbReference type="Proteomes" id="UP000076510">
    <property type="component" value="Unassembled WGS sequence"/>
</dbReference>
<dbReference type="EMBL" id="LQQY01000034">
    <property type="protein sequence ID" value="KZE45782.1"/>
    <property type="molecule type" value="Genomic_DNA"/>
</dbReference>
<evidence type="ECO:0000313" key="2">
    <source>
        <dbReference type="EMBL" id="KZE45782.1"/>
    </source>
</evidence>
<comment type="caution">
    <text evidence="2">The sequence shown here is derived from an EMBL/GenBank/DDBJ whole genome shotgun (WGS) entry which is preliminary data.</text>
</comment>
<proteinExistence type="predicted"/>
<keyword evidence="1" id="KW-0812">Transmembrane</keyword>
<keyword evidence="1" id="KW-1133">Transmembrane helix</keyword>
<gene>
    <name evidence="2" type="ORF">AV649_06340</name>
</gene>
<organism evidence="2 3">
    <name type="scientific">Rossellomorea marisflavi</name>
    <dbReference type="NCBI Taxonomy" id="189381"/>
    <lineage>
        <taxon>Bacteria</taxon>
        <taxon>Bacillati</taxon>
        <taxon>Bacillota</taxon>
        <taxon>Bacilli</taxon>
        <taxon>Bacillales</taxon>
        <taxon>Bacillaceae</taxon>
        <taxon>Rossellomorea</taxon>
    </lineage>
</organism>
<feature type="transmembrane region" description="Helical" evidence="1">
    <location>
        <begin position="12"/>
        <end position="31"/>
    </location>
</feature>
<evidence type="ECO:0000256" key="1">
    <source>
        <dbReference type="SAM" id="Phobius"/>
    </source>
</evidence>